<dbReference type="OrthoDB" id="3863715at2759"/>
<dbReference type="AlphaFoldDB" id="A0A6J8F3K2"/>
<name>A0A6J8F3K2_MYTCO</name>
<keyword evidence="3" id="KW-1185">Reference proteome</keyword>
<dbReference type="Proteomes" id="UP000507470">
    <property type="component" value="Unassembled WGS sequence"/>
</dbReference>
<organism evidence="2 3">
    <name type="scientific">Mytilus coruscus</name>
    <name type="common">Sea mussel</name>
    <dbReference type="NCBI Taxonomy" id="42192"/>
    <lineage>
        <taxon>Eukaryota</taxon>
        <taxon>Metazoa</taxon>
        <taxon>Spiralia</taxon>
        <taxon>Lophotrochozoa</taxon>
        <taxon>Mollusca</taxon>
        <taxon>Bivalvia</taxon>
        <taxon>Autobranchia</taxon>
        <taxon>Pteriomorphia</taxon>
        <taxon>Mytilida</taxon>
        <taxon>Mytiloidea</taxon>
        <taxon>Mytilidae</taxon>
        <taxon>Mytilinae</taxon>
        <taxon>Mytilus</taxon>
    </lineage>
</organism>
<gene>
    <name evidence="2" type="ORF">MCOR_57997</name>
</gene>
<accession>A0A6J8F3K2</accession>
<protein>
    <submittedName>
        <fullName evidence="2">Uncharacterized protein</fullName>
    </submittedName>
</protein>
<dbReference type="EMBL" id="CACVKT020010417">
    <property type="protein sequence ID" value="CAC5426265.1"/>
    <property type="molecule type" value="Genomic_DNA"/>
</dbReference>
<feature type="region of interest" description="Disordered" evidence="1">
    <location>
        <begin position="190"/>
        <end position="214"/>
    </location>
</feature>
<evidence type="ECO:0000256" key="1">
    <source>
        <dbReference type="SAM" id="MobiDB-lite"/>
    </source>
</evidence>
<sequence>MNVPEEGATNKFTVVGTIWSAQLFRDKLVNSLVETASKVTIMQDKVFDSLQEKPYVIRETLMHGAGRDMQMTCKITYPTLDKDTCQSTTRLLSLSWKERKQQLHPCPSSARIVVDSLTYCYVAVLALEEGSGFSEEEIKTQEENYIDLKFILAWVKDSRDPLNNGLFLASPAAKSHWIIMVMSDSAESFKSCSEDSSDEETRPLRPNGNSQPGVDIQHFDVRVVVRKEPDRVEQQK</sequence>
<evidence type="ECO:0000313" key="2">
    <source>
        <dbReference type="EMBL" id="CAC5426265.1"/>
    </source>
</evidence>
<evidence type="ECO:0000313" key="3">
    <source>
        <dbReference type="Proteomes" id="UP000507470"/>
    </source>
</evidence>
<reference evidence="2 3" key="1">
    <citation type="submission" date="2020-06" db="EMBL/GenBank/DDBJ databases">
        <authorList>
            <person name="Li R."/>
            <person name="Bekaert M."/>
        </authorList>
    </citation>
    <scope>NUCLEOTIDE SEQUENCE [LARGE SCALE GENOMIC DNA]</scope>
    <source>
        <strain evidence="3">wild</strain>
    </source>
</reference>
<proteinExistence type="predicted"/>